<dbReference type="PROSITE" id="PS51032">
    <property type="entry name" value="AP2_ERF"/>
    <property type="match status" value="2"/>
</dbReference>
<dbReference type="PANTHER" id="PTHR32467">
    <property type="entry name" value="AP2-LIKE ETHYLENE-RESPONSIVE TRANSCRIPTION FACTOR"/>
    <property type="match status" value="1"/>
</dbReference>
<feature type="compositionally biased region" description="Polar residues" evidence="8">
    <location>
        <begin position="567"/>
        <end position="580"/>
    </location>
</feature>
<keyword evidence="12" id="KW-1185">Reference proteome</keyword>
<keyword evidence="6" id="KW-0539">Nucleus</keyword>
<accession>A0A8I7BFF4</accession>
<reference evidence="11" key="2">
    <citation type="submission" date="2020-10" db="EMBL/GenBank/DDBJ databases">
        <authorList>
            <person name="Scholz U."/>
            <person name="Mascher M."/>
            <person name="Fiebig A."/>
        </authorList>
    </citation>
    <scope>NUCLEOTIDE SEQUENCE [LARGE SCALE GENOMIC DNA]</scope>
    <source>
        <strain evidence="11">cv. Morex</strain>
    </source>
</reference>
<evidence type="ECO:0000256" key="2">
    <source>
        <dbReference type="ARBA" id="ARBA00022737"/>
    </source>
</evidence>
<proteinExistence type="inferred from homology"/>
<evidence type="ECO:0000256" key="9">
    <source>
        <dbReference type="SAM" id="SignalP"/>
    </source>
</evidence>
<dbReference type="Pfam" id="PF00847">
    <property type="entry name" value="AP2"/>
    <property type="match status" value="1"/>
</dbReference>
<feature type="compositionally biased region" description="Low complexity" evidence="8">
    <location>
        <begin position="548"/>
        <end position="566"/>
    </location>
</feature>
<organism evidence="11 12">
    <name type="scientific">Hordeum vulgare subsp. vulgare</name>
    <name type="common">Domesticated barley</name>
    <dbReference type="NCBI Taxonomy" id="112509"/>
    <lineage>
        <taxon>Eukaryota</taxon>
        <taxon>Viridiplantae</taxon>
        <taxon>Streptophyta</taxon>
        <taxon>Embryophyta</taxon>
        <taxon>Tracheophyta</taxon>
        <taxon>Spermatophyta</taxon>
        <taxon>Magnoliopsida</taxon>
        <taxon>Liliopsida</taxon>
        <taxon>Poales</taxon>
        <taxon>Poaceae</taxon>
        <taxon>BOP clade</taxon>
        <taxon>Pooideae</taxon>
        <taxon>Triticodae</taxon>
        <taxon>Triticeae</taxon>
        <taxon>Hordeinae</taxon>
        <taxon>Hordeum</taxon>
    </lineage>
</organism>
<evidence type="ECO:0000256" key="6">
    <source>
        <dbReference type="ARBA" id="ARBA00023242"/>
    </source>
</evidence>
<reference evidence="11" key="3">
    <citation type="submission" date="2022-01" db="UniProtKB">
        <authorList>
            <consortium name="EnsemblPlants"/>
        </authorList>
    </citation>
    <scope>IDENTIFICATION</scope>
    <source>
        <strain evidence="11">subsp. vulgare</strain>
    </source>
</reference>
<dbReference type="InterPro" id="IPR001471">
    <property type="entry name" value="AP2/ERF_dom"/>
</dbReference>
<evidence type="ECO:0000256" key="3">
    <source>
        <dbReference type="ARBA" id="ARBA00023015"/>
    </source>
</evidence>
<dbReference type="SMR" id="A0A8I7BFF4"/>
<comment type="similarity">
    <text evidence="7">Belongs to the AP2/ERF transcription factor family. AP2 subfamily.</text>
</comment>
<feature type="chain" id="PRO_5035218699" description="AP2/ERF domain-containing protein" evidence="9">
    <location>
        <begin position="27"/>
        <end position="631"/>
    </location>
</feature>
<sequence length="631" mass="66070">MTNGGHSMSGAGGWLGFSLSPQVAAAAMDAAAGSGIVDVAGHHHAHHGGVYYHPDPVASSPMSFYFGGGDNVGAASGGYYSGISALPLRSDGSLCLADALRRSEQKHHGAEVSAPPKLEDFLGAGPAMALSLDNSGYYYGGHSHDNDGAGGGQQPLLYAMMPGSGGHHMYYDAHAALLDEQAAATSAAMEAAGWMARDGDVYDVDAGNGEEGGGAIVPAGPGNPGGYAHPLTLSISSGSQSSCVTVQQAAAQAHAYVGQATAASKKRGAGAGAKQNKQPVVHRKCIDTFGQRTSKYRGVTRHRWTGRYEAHLWDNSCRKEGQTRKGRQVYLGGYDMEEKAGRAYDLAALKYWGASTHINFPVEDYQEELEVMKNMTRLEYVAHIRRKSSGFSRGASMYRGVTRHHQQGRWQARIGRVSGNKDLYLGTFSAEADAAEAYDVAAIKFRGVSAVTNFEISRYDVDKIMESSTLLPADQVRRRKDGPDALVASAAAALVQAGGAADYWRQPVAAASAVTPCGDKQSRHHLDLMSSESLSLLRGVVSMDGDAAGAHGMGNSSSARMSGASSLATSLSNSREQSPDQGGGLAMLFARPAVPKLASSLPMGSWVSSPTPARPGVSVAHMSVFAAWADA</sequence>
<reference evidence="12" key="1">
    <citation type="journal article" date="2012" name="Nature">
        <title>A physical, genetic and functional sequence assembly of the barley genome.</title>
        <authorList>
            <consortium name="The International Barley Genome Sequencing Consortium"/>
            <person name="Mayer K.F."/>
            <person name="Waugh R."/>
            <person name="Brown J.W."/>
            <person name="Schulman A."/>
            <person name="Langridge P."/>
            <person name="Platzer M."/>
            <person name="Fincher G.B."/>
            <person name="Muehlbauer G.J."/>
            <person name="Sato K."/>
            <person name="Close T.J."/>
            <person name="Wise R.P."/>
            <person name="Stein N."/>
        </authorList>
    </citation>
    <scope>NUCLEOTIDE SEQUENCE [LARGE SCALE GENOMIC DNA]</scope>
    <source>
        <strain evidence="12">cv. Morex</strain>
    </source>
</reference>
<evidence type="ECO:0000256" key="8">
    <source>
        <dbReference type="SAM" id="MobiDB-lite"/>
    </source>
</evidence>
<evidence type="ECO:0000313" key="12">
    <source>
        <dbReference type="Proteomes" id="UP000011116"/>
    </source>
</evidence>
<dbReference type="AlphaFoldDB" id="A0A8I7BFF4"/>
<dbReference type="OMA" id="NEARECT"/>
<keyword evidence="5" id="KW-0804">Transcription</keyword>
<dbReference type="FunFam" id="3.30.730.10:FF:000002">
    <property type="entry name" value="AP2-like ethylene-responsive transcription factor"/>
    <property type="match status" value="1"/>
</dbReference>
<evidence type="ECO:0000259" key="10">
    <source>
        <dbReference type="PROSITE" id="PS51032"/>
    </source>
</evidence>
<feature type="domain" description="AP2/ERF" evidence="10">
    <location>
        <begin position="295"/>
        <end position="361"/>
    </location>
</feature>
<name>A0A8I7BFF4_HORVV</name>
<dbReference type="Gramene" id="HORVU.MOREX.r2.5HG0426580.1">
    <property type="protein sequence ID" value="HORVU.MOREX.r2.5HG0426580.1"/>
    <property type="gene ID" value="HORVU.MOREX.r2.5HG0426580"/>
</dbReference>
<evidence type="ECO:0000256" key="5">
    <source>
        <dbReference type="ARBA" id="ARBA00023163"/>
    </source>
</evidence>
<evidence type="ECO:0000256" key="1">
    <source>
        <dbReference type="ARBA" id="ARBA00004123"/>
    </source>
</evidence>
<dbReference type="Proteomes" id="UP000011116">
    <property type="component" value="Chromosome 5H"/>
</dbReference>
<dbReference type="PRINTS" id="PR00367">
    <property type="entry name" value="ETHRSPELEMNT"/>
</dbReference>
<evidence type="ECO:0000256" key="7">
    <source>
        <dbReference type="ARBA" id="ARBA00037973"/>
    </source>
</evidence>
<keyword evidence="4" id="KW-0238">DNA-binding</keyword>
<dbReference type="EnsemblPlants" id="HORVU.MOREX.r3.5HG0513410.1">
    <property type="protein sequence ID" value="HORVU.MOREX.r3.5HG0513410.1"/>
    <property type="gene ID" value="HORVU.MOREX.r3.5HG0513410"/>
</dbReference>
<dbReference type="GO" id="GO:0003677">
    <property type="term" value="F:DNA binding"/>
    <property type="evidence" value="ECO:0007669"/>
    <property type="project" value="UniProtKB-KW"/>
</dbReference>
<dbReference type="InterPro" id="IPR016177">
    <property type="entry name" value="DNA-bd_dom_sf"/>
</dbReference>
<dbReference type="RefSeq" id="XP_044985000.1">
    <property type="nucleotide sequence ID" value="XM_045129065.1"/>
</dbReference>
<dbReference type="GO" id="GO:0005634">
    <property type="term" value="C:nucleus"/>
    <property type="evidence" value="ECO:0007669"/>
    <property type="project" value="UniProtKB-SubCell"/>
</dbReference>
<dbReference type="Gene3D" id="3.30.730.10">
    <property type="entry name" value="AP2/ERF domain"/>
    <property type="match status" value="2"/>
</dbReference>
<dbReference type="FunFam" id="3.30.730.10:FF:000003">
    <property type="entry name" value="AP2-like ethylene-responsive transcription factor ANT"/>
    <property type="match status" value="1"/>
</dbReference>
<keyword evidence="2" id="KW-0677">Repeat</keyword>
<dbReference type="GO" id="GO:0003700">
    <property type="term" value="F:DNA-binding transcription factor activity"/>
    <property type="evidence" value="ECO:0007669"/>
    <property type="project" value="InterPro"/>
</dbReference>
<keyword evidence="3" id="KW-0805">Transcription regulation</keyword>
<gene>
    <name evidence="11" type="primary">LOC123452414</name>
</gene>
<dbReference type="InterPro" id="IPR036955">
    <property type="entry name" value="AP2/ERF_dom_sf"/>
</dbReference>
<feature type="region of interest" description="Disordered" evidence="8">
    <location>
        <begin position="548"/>
        <end position="584"/>
    </location>
</feature>
<dbReference type="SMART" id="SM00380">
    <property type="entry name" value="AP2"/>
    <property type="match status" value="2"/>
</dbReference>
<feature type="domain" description="AP2/ERF" evidence="10">
    <location>
        <begin position="397"/>
        <end position="455"/>
    </location>
</feature>
<keyword evidence="9" id="KW-0732">Signal</keyword>
<dbReference type="Gramene" id="HORVU.MOREX.r3.5HG0513410.1">
    <property type="protein sequence ID" value="HORVU.MOREX.r3.5HG0513410.1"/>
    <property type="gene ID" value="HORVU.MOREX.r3.5HG0513410"/>
</dbReference>
<evidence type="ECO:0000313" key="11">
    <source>
        <dbReference type="EnsemblPlants" id="HORVU.MOREX.r3.5HG0513410.1"/>
    </source>
</evidence>
<feature type="signal peptide" evidence="9">
    <location>
        <begin position="1"/>
        <end position="26"/>
    </location>
</feature>
<comment type="subcellular location">
    <subcellularLocation>
        <location evidence="1">Nucleus</location>
    </subcellularLocation>
</comment>
<dbReference type="SUPFAM" id="SSF54171">
    <property type="entry name" value="DNA-binding domain"/>
    <property type="match status" value="2"/>
</dbReference>
<evidence type="ECO:0000256" key="4">
    <source>
        <dbReference type="ARBA" id="ARBA00023125"/>
    </source>
</evidence>
<dbReference type="GeneID" id="123452414"/>
<protein>
    <recommendedName>
        <fullName evidence="10">AP2/ERF domain-containing protein</fullName>
    </recommendedName>
</protein>
<dbReference type="PANTHER" id="PTHR32467:SF112">
    <property type="entry name" value="AP2_ERF DOMAIN-CONTAINING PROTEIN"/>
    <property type="match status" value="1"/>
</dbReference>
<dbReference type="CDD" id="cd00018">
    <property type="entry name" value="AP2"/>
    <property type="match status" value="2"/>
</dbReference>